<reference evidence="6 7" key="1">
    <citation type="journal article" date="2015" name="Genome Announc.">
        <title>Genome Sequence of 'Candidatus Thioglobus autotrophica' Strain EF1, a Chemoautotroph from the SUP05 Clade of Marine Gammaproteobacteria.</title>
        <authorList>
            <person name="Shah V."/>
            <person name="Morris R.M."/>
        </authorList>
    </citation>
    <scope>NUCLEOTIDE SEQUENCE [LARGE SCALE GENOMIC DNA]</scope>
    <source>
        <strain evidence="6 7">EF1</strain>
    </source>
</reference>
<gene>
    <name evidence="3" type="primary">rimP</name>
    <name evidence="6" type="ORF">SP60_04320</name>
</gene>
<dbReference type="STRING" id="1705394.SP60_04320"/>
<keyword evidence="7" id="KW-1185">Reference proteome</keyword>
<evidence type="ECO:0000259" key="5">
    <source>
        <dbReference type="Pfam" id="PF17384"/>
    </source>
</evidence>
<dbReference type="GO" id="GO:0006412">
    <property type="term" value="P:translation"/>
    <property type="evidence" value="ECO:0007669"/>
    <property type="project" value="TreeGrafter"/>
</dbReference>
<accession>A0A0M4NWI9</accession>
<evidence type="ECO:0000256" key="1">
    <source>
        <dbReference type="ARBA" id="ARBA00022490"/>
    </source>
</evidence>
<dbReference type="CDD" id="cd01734">
    <property type="entry name" value="YlxS_C"/>
    <property type="match status" value="1"/>
</dbReference>
<dbReference type="HAMAP" id="MF_01077">
    <property type="entry name" value="RimP"/>
    <property type="match status" value="1"/>
</dbReference>
<dbReference type="InterPro" id="IPR036847">
    <property type="entry name" value="RimP_C_sf"/>
</dbReference>
<dbReference type="OrthoDB" id="9805006at2"/>
<comment type="subcellular location">
    <subcellularLocation>
        <location evidence="3">Cytoplasm</location>
    </subcellularLocation>
</comment>
<evidence type="ECO:0000313" key="7">
    <source>
        <dbReference type="Proteomes" id="UP000058020"/>
    </source>
</evidence>
<comment type="function">
    <text evidence="3">Required for maturation of 30S ribosomal subunits.</text>
</comment>
<dbReference type="NCBIfam" id="NF000927">
    <property type="entry name" value="PRK00092.1-1"/>
    <property type="match status" value="1"/>
</dbReference>
<keyword evidence="1 3" id="KW-0963">Cytoplasm</keyword>
<dbReference type="PATRIC" id="fig|1705394.5.peg.865"/>
<dbReference type="EMBL" id="CP010552">
    <property type="protein sequence ID" value="ALE52506.1"/>
    <property type="molecule type" value="Genomic_DNA"/>
</dbReference>
<dbReference type="SUPFAM" id="SSF75420">
    <property type="entry name" value="YhbC-like, N-terminal domain"/>
    <property type="match status" value="1"/>
</dbReference>
<dbReference type="InterPro" id="IPR003728">
    <property type="entry name" value="Ribosome_maturation_RimP"/>
</dbReference>
<feature type="domain" description="Ribosome maturation factor RimP N-terminal" evidence="4">
    <location>
        <begin position="11"/>
        <end position="83"/>
    </location>
</feature>
<dbReference type="GO" id="GO:0005829">
    <property type="term" value="C:cytosol"/>
    <property type="evidence" value="ECO:0007669"/>
    <property type="project" value="TreeGrafter"/>
</dbReference>
<organism evidence="6 7">
    <name type="scientific">Candidatus Thioglobus autotrophicus</name>
    <dbReference type="NCBI Taxonomy" id="1705394"/>
    <lineage>
        <taxon>Bacteria</taxon>
        <taxon>Pseudomonadati</taxon>
        <taxon>Pseudomonadota</taxon>
        <taxon>Gammaproteobacteria</taxon>
        <taxon>Candidatus Pseudothioglobaceae</taxon>
        <taxon>Candidatus Thioglobus</taxon>
    </lineage>
</organism>
<dbReference type="Gene3D" id="3.30.300.70">
    <property type="entry name" value="RimP-like superfamily, N-terminal"/>
    <property type="match status" value="1"/>
</dbReference>
<dbReference type="AlphaFoldDB" id="A0A0M4NWI9"/>
<dbReference type="Pfam" id="PF02576">
    <property type="entry name" value="RimP_N"/>
    <property type="match status" value="1"/>
</dbReference>
<dbReference type="Pfam" id="PF17384">
    <property type="entry name" value="DUF150_C"/>
    <property type="match status" value="1"/>
</dbReference>
<dbReference type="GO" id="GO:0000028">
    <property type="term" value="P:ribosomal small subunit assembly"/>
    <property type="evidence" value="ECO:0007669"/>
    <property type="project" value="TreeGrafter"/>
</dbReference>
<dbReference type="FunFam" id="3.30.300.70:FF:000001">
    <property type="entry name" value="Ribosome maturation factor RimP"/>
    <property type="match status" value="1"/>
</dbReference>
<dbReference type="InterPro" id="IPR028998">
    <property type="entry name" value="RimP_C"/>
</dbReference>
<comment type="similarity">
    <text evidence="3">Belongs to the RimP family.</text>
</comment>
<evidence type="ECO:0000313" key="6">
    <source>
        <dbReference type="EMBL" id="ALE52506.1"/>
    </source>
</evidence>
<proteinExistence type="inferred from homology"/>
<name>A0A0M4NWI9_9GAMM</name>
<dbReference type="PANTHER" id="PTHR33867:SF1">
    <property type="entry name" value="RIBOSOME MATURATION FACTOR RIMP"/>
    <property type="match status" value="1"/>
</dbReference>
<sequence length="153" mass="16958">MAKITEKITDLINPTLEDMGYELVGVEYVASGKHSTLRIFIDTDQGIGIEDCEKVSHQLSAIFDVEDPIASQYNLEVSSPGIERPLFHIGHYQRFLGNDVALRLVRPIEGQRKFKGAIGSVSEVNNTIELVTELGPITLDIDMIEKANLVADF</sequence>
<dbReference type="Gene3D" id="2.30.30.180">
    <property type="entry name" value="Ribosome maturation factor RimP, C-terminal domain"/>
    <property type="match status" value="1"/>
</dbReference>
<dbReference type="KEGG" id="tho:SP60_04320"/>
<protein>
    <recommendedName>
        <fullName evidence="3">Ribosome maturation factor RimP</fullName>
    </recommendedName>
</protein>
<evidence type="ECO:0000256" key="2">
    <source>
        <dbReference type="ARBA" id="ARBA00022517"/>
    </source>
</evidence>
<dbReference type="PANTHER" id="PTHR33867">
    <property type="entry name" value="RIBOSOME MATURATION FACTOR RIMP"/>
    <property type="match status" value="1"/>
</dbReference>
<dbReference type="RefSeq" id="WP_053951457.1">
    <property type="nucleotide sequence ID" value="NZ_CP010552.1"/>
</dbReference>
<keyword evidence="2 3" id="KW-0690">Ribosome biogenesis</keyword>
<evidence type="ECO:0000256" key="3">
    <source>
        <dbReference type="HAMAP-Rule" id="MF_01077"/>
    </source>
</evidence>
<dbReference type="Proteomes" id="UP000058020">
    <property type="component" value="Chromosome"/>
</dbReference>
<evidence type="ECO:0000259" key="4">
    <source>
        <dbReference type="Pfam" id="PF02576"/>
    </source>
</evidence>
<dbReference type="InterPro" id="IPR028989">
    <property type="entry name" value="RimP_N"/>
</dbReference>
<dbReference type="InterPro" id="IPR035956">
    <property type="entry name" value="RimP_N_sf"/>
</dbReference>
<dbReference type="SUPFAM" id="SSF74942">
    <property type="entry name" value="YhbC-like, C-terminal domain"/>
    <property type="match status" value="1"/>
</dbReference>
<feature type="domain" description="Ribosome maturation factor RimP C-terminal" evidence="5">
    <location>
        <begin position="86"/>
        <end position="153"/>
    </location>
</feature>